<dbReference type="Proteomes" id="UP000027138">
    <property type="component" value="Unassembled WGS sequence"/>
</dbReference>
<dbReference type="Pfam" id="PF00657">
    <property type="entry name" value="Lipase_GDSL"/>
    <property type="match status" value="1"/>
</dbReference>
<accession>A0A067JE48</accession>
<dbReference type="InterPro" id="IPR001087">
    <property type="entry name" value="GDSL"/>
</dbReference>
<dbReference type="OrthoDB" id="1600564at2759"/>
<dbReference type="AlphaFoldDB" id="A0A067JE48"/>
<reference evidence="2 3" key="1">
    <citation type="journal article" date="2014" name="PLoS ONE">
        <title>Global Analysis of Gene Expression Profiles in Physic Nut (Jatropha curcas L.) Seedlings Exposed to Salt Stress.</title>
        <authorList>
            <person name="Zhang L."/>
            <person name="Zhang C."/>
            <person name="Wu P."/>
            <person name="Chen Y."/>
            <person name="Li M."/>
            <person name="Jiang H."/>
            <person name="Wu G."/>
        </authorList>
    </citation>
    <scope>NUCLEOTIDE SEQUENCE [LARGE SCALE GENOMIC DNA]</scope>
    <source>
        <strain evidence="3">cv. GZQX0401</strain>
        <tissue evidence="2">Young leaves</tissue>
    </source>
</reference>
<dbReference type="PANTHER" id="PTHR45642:SF3">
    <property type="entry name" value="OS09G0540400 PROTEIN"/>
    <property type="match status" value="1"/>
</dbReference>
<dbReference type="InterPro" id="IPR036514">
    <property type="entry name" value="SGNH_hydro_sf"/>
</dbReference>
<dbReference type="GO" id="GO:0016788">
    <property type="term" value="F:hydrolase activity, acting on ester bonds"/>
    <property type="evidence" value="ECO:0007669"/>
    <property type="project" value="InterPro"/>
</dbReference>
<gene>
    <name evidence="2" type="ORF">JCGZ_21509</name>
</gene>
<name>A0A067JE48_JATCU</name>
<evidence type="ECO:0000313" key="2">
    <source>
        <dbReference type="EMBL" id="KDP21038.1"/>
    </source>
</evidence>
<dbReference type="EMBL" id="KK915662">
    <property type="protein sequence ID" value="KDP21038.1"/>
    <property type="molecule type" value="Genomic_DNA"/>
</dbReference>
<comment type="similarity">
    <text evidence="1">Belongs to the 'GDSL' lipolytic enzyme family.</text>
</comment>
<dbReference type="STRING" id="180498.A0A067JE48"/>
<dbReference type="InterPro" id="IPR050592">
    <property type="entry name" value="GDSL_lipolytic_enzyme"/>
</dbReference>
<evidence type="ECO:0000256" key="1">
    <source>
        <dbReference type="ARBA" id="ARBA00008668"/>
    </source>
</evidence>
<keyword evidence="3" id="KW-1185">Reference proteome</keyword>
<organism evidence="2 3">
    <name type="scientific">Jatropha curcas</name>
    <name type="common">Barbados nut</name>
    <dbReference type="NCBI Taxonomy" id="180498"/>
    <lineage>
        <taxon>Eukaryota</taxon>
        <taxon>Viridiplantae</taxon>
        <taxon>Streptophyta</taxon>
        <taxon>Embryophyta</taxon>
        <taxon>Tracheophyta</taxon>
        <taxon>Spermatophyta</taxon>
        <taxon>Magnoliopsida</taxon>
        <taxon>eudicotyledons</taxon>
        <taxon>Gunneridae</taxon>
        <taxon>Pentapetalae</taxon>
        <taxon>rosids</taxon>
        <taxon>fabids</taxon>
        <taxon>Malpighiales</taxon>
        <taxon>Euphorbiaceae</taxon>
        <taxon>Crotonoideae</taxon>
        <taxon>Jatropheae</taxon>
        <taxon>Jatropha</taxon>
    </lineage>
</organism>
<sequence>MTGVSFASAGSGFDPLTPQISNVISTETQMEYFKEYKKRLESAIGKKRAENHINKALFIISCGTNDFIVNYLTIPIRRKTFTISAYQQFILHKSLQFVQDLVDEGARRISIAELPPMGCIPAVITIFSKNATNAILERNCIDSYSSIGINLNQMLRNELNLMQNRLLNLGLKISILATYGPLKDVIQGDGRSAFDEVNIGCCGTGYLEAGILCNPESFVCPDASKYVFWDSIHPTETTYYYIFQAMRPTIDFLIRDP</sequence>
<dbReference type="Gene3D" id="3.40.50.1110">
    <property type="entry name" value="SGNH hydrolase"/>
    <property type="match status" value="1"/>
</dbReference>
<protein>
    <submittedName>
        <fullName evidence="2">Uncharacterized protein</fullName>
    </submittedName>
</protein>
<dbReference type="SUPFAM" id="SSF52266">
    <property type="entry name" value="SGNH hydrolase"/>
    <property type="match status" value="1"/>
</dbReference>
<dbReference type="PANTHER" id="PTHR45642">
    <property type="entry name" value="GDSL ESTERASE/LIPASE EXL3"/>
    <property type="match status" value="1"/>
</dbReference>
<proteinExistence type="inferred from homology"/>
<evidence type="ECO:0000313" key="3">
    <source>
        <dbReference type="Proteomes" id="UP000027138"/>
    </source>
</evidence>